<dbReference type="EMBL" id="WNVC01000169">
    <property type="protein sequence ID" value="MDZ5000277.1"/>
    <property type="molecule type" value="Genomic_DNA"/>
</dbReference>
<gene>
    <name evidence="10" type="ORF">GNF79_14570</name>
</gene>
<dbReference type="PANTHER" id="PTHR32438">
    <property type="entry name" value="4-ALPHA-GLUCANOTRANSFERASE DPE1, CHLOROPLASTIC/AMYLOPLASTIC"/>
    <property type="match status" value="1"/>
</dbReference>
<dbReference type="AlphaFoldDB" id="A0AAW9I708"/>
<comment type="catalytic activity">
    <reaction evidence="1">
        <text>Transfers a segment of a (1-&gt;4)-alpha-D-glucan to a new position in an acceptor, which may be glucose or a (1-&gt;4)-alpha-D-glucan.</text>
        <dbReference type="EC" id="2.4.1.25"/>
    </reaction>
</comment>
<evidence type="ECO:0000313" key="11">
    <source>
        <dbReference type="Proteomes" id="UP001291306"/>
    </source>
</evidence>
<dbReference type="SUPFAM" id="SSF51445">
    <property type="entry name" value="(Trans)glycosidases"/>
    <property type="match status" value="1"/>
</dbReference>
<dbReference type="Gene3D" id="3.20.20.80">
    <property type="entry name" value="Glycosidases"/>
    <property type="match status" value="1"/>
</dbReference>
<evidence type="ECO:0000256" key="2">
    <source>
        <dbReference type="ARBA" id="ARBA00005684"/>
    </source>
</evidence>
<keyword evidence="5" id="KW-0328">Glycosyltransferase</keyword>
<dbReference type="PANTHER" id="PTHR32438:SF5">
    <property type="entry name" value="4-ALPHA-GLUCANOTRANSFERASE DPE1, CHLOROPLASTIC_AMYLOPLASTIC"/>
    <property type="match status" value="1"/>
</dbReference>
<evidence type="ECO:0000256" key="8">
    <source>
        <dbReference type="ARBA" id="ARBA00031423"/>
    </source>
</evidence>
<evidence type="ECO:0000256" key="7">
    <source>
        <dbReference type="ARBA" id="ARBA00023277"/>
    </source>
</evidence>
<comment type="similarity">
    <text evidence="2">Belongs to the disproportionating enzyme family.</text>
</comment>
<evidence type="ECO:0000256" key="3">
    <source>
        <dbReference type="ARBA" id="ARBA00012560"/>
    </source>
</evidence>
<accession>A0AAW9I708</accession>
<dbReference type="InterPro" id="IPR017853">
    <property type="entry name" value="GH"/>
</dbReference>
<evidence type="ECO:0000256" key="4">
    <source>
        <dbReference type="ARBA" id="ARBA00020295"/>
    </source>
</evidence>
<feature type="non-terminal residue" evidence="10">
    <location>
        <position position="44"/>
    </location>
</feature>
<proteinExistence type="inferred from homology"/>
<organism evidence="10 11">
    <name type="scientific">Clostridium perfringens</name>
    <dbReference type="NCBI Taxonomy" id="1502"/>
    <lineage>
        <taxon>Bacteria</taxon>
        <taxon>Bacillati</taxon>
        <taxon>Bacillota</taxon>
        <taxon>Clostridia</taxon>
        <taxon>Eubacteriales</taxon>
        <taxon>Clostridiaceae</taxon>
        <taxon>Clostridium</taxon>
    </lineage>
</organism>
<dbReference type="Pfam" id="PF02446">
    <property type="entry name" value="Glyco_hydro_77"/>
    <property type="match status" value="1"/>
</dbReference>
<dbReference type="GO" id="GO:0004134">
    <property type="term" value="F:4-alpha-glucanotransferase activity"/>
    <property type="evidence" value="ECO:0007669"/>
    <property type="project" value="UniProtKB-EC"/>
</dbReference>
<dbReference type="GO" id="GO:0005975">
    <property type="term" value="P:carbohydrate metabolic process"/>
    <property type="evidence" value="ECO:0007669"/>
    <property type="project" value="InterPro"/>
</dbReference>
<evidence type="ECO:0000256" key="6">
    <source>
        <dbReference type="ARBA" id="ARBA00022679"/>
    </source>
</evidence>
<dbReference type="RefSeq" id="WP_322458579.1">
    <property type="nucleotide sequence ID" value="NZ_WNVC01000169.1"/>
</dbReference>
<evidence type="ECO:0000256" key="9">
    <source>
        <dbReference type="ARBA" id="ARBA00031501"/>
    </source>
</evidence>
<keyword evidence="6" id="KW-0808">Transferase</keyword>
<dbReference type="InterPro" id="IPR003385">
    <property type="entry name" value="Glyco_hydro_77"/>
</dbReference>
<evidence type="ECO:0000256" key="1">
    <source>
        <dbReference type="ARBA" id="ARBA00000439"/>
    </source>
</evidence>
<dbReference type="Proteomes" id="UP001291306">
    <property type="component" value="Unassembled WGS sequence"/>
</dbReference>
<reference evidence="10" key="1">
    <citation type="submission" date="2019-11" db="EMBL/GenBank/DDBJ databases">
        <title>Characterization of Clostridium perfringens isolates from swine manure treated agricultural soils.</title>
        <authorList>
            <person name="Wushke S.T."/>
        </authorList>
    </citation>
    <scope>NUCLEOTIDE SEQUENCE</scope>
    <source>
        <strain evidence="10">X26</strain>
    </source>
</reference>
<dbReference type="EC" id="2.4.1.25" evidence="3"/>
<evidence type="ECO:0000313" key="10">
    <source>
        <dbReference type="EMBL" id="MDZ5000277.1"/>
    </source>
</evidence>
<evidence type="ECO:0000256" key="5">
    <source>
        <dbReference type="ARBA" id="ARBA00022676"/>
    </source>
</evidence>
<name>A0AAW9I708_CLOPF</name>
<comment type="caution">
    <text evidence="10">The sequence shown here is derived from an EMBL/GenBank/DDBJ whole genome shotgun (WGS) entry which is preliminary data.</text>
</comment>
<protein>
    <recommendedName>
        <fullName evidence="4">4-alpha-glucanotransferase</fullName>
        <ecNumber evidence="3">2.4.1.25</ecNumber>
    </recommendedName>
    <alternativeName>
        <fullName evidence="8">Amylomaltase</fullName>
    </alternativeName>
    <alternativeName>
        <fullName evidence="9">Disproportionating enzyme</fullName>
    </alternativeName>
</protein>
<keyword evidence="7" id="KW-0119">Carbohydrate metabolism</keyword>
<sequence>MERSSGILMHISSLPGEFGIGSLGKEAYEFVDFLKSSGQKNWQI</sequence>